<proteinExistence type="predicted"/>
<feature type="region of interest" description="Disordered" evidence="7">
    <location>
        <begin position="657"/>
        <end position="683"/>
    </location>
</feature>
<dbReference type="InterPro" id="IPR008917">
    <property type="entry name" value="TF_DNA-bd_sf"/>
</dbReference>
<dbReference type="EMBL" id="HBUF01034381">
    <property type="protein sequence ID" value="CAG6615924.1"/>
    <property type="molecule type" value="Transcribed_RNA"/>
</dbReference>
<evidence type="ECO:0000256" key="1">
    <source>
        <dbReference type="ARBA" id="ARBA00023015"/>
    </source>
</evidence>
<dbReference type="Gene3D" id="1.10.880.10">
    <property type="entry name" value="Transcription factor, Skn-1-like, DNA-binding domain"/>
    <property type="match status" value="1"/>
</dbReference>
<keyword evidence="8" id="KW-0732">Signal</keyword>
<dbReference type="GO" id="GO:0000981">
    <property type="term" value="F:DNA-binding transcription factor activity, RNA polymerase II-specific"/>
    <property type="evidence" value="ECO:0007669"/>
    <property type="project" value="TreeGrafter"/>
</dbReference>
<dbReference type="SUPFAM" id="SSF47454">
    <property type="entry name" value="A DNA-binding domain in eukaryotic transcription factors"/>
    <property type="match status" value="1"/>
</dbReference>
<feature type="region of interest" description="Disordered" evidence="7">
    <location>
        <begin position="120"/>
        <end position="148"/>
    </location>
</feature>
<dbReference type="PANTHER" id="PTHR24411">
    <property type="entry name" value="NUCLEAR FACTOR ERYTHROID 2-RELATED FACTOR"/>
    <property type="match status" value="1"/>
</dbReference>
<dbReference type="SMART" id="SM00338">
    <property type="entry name" value="BRLZ"/>
    <property type="match status" value="1"/>
</dbReference>
<evidence type="ECO:0000256" key="7">
    <source>
        <dbReference type="SAM" id="MobiDB-lite"/>
    </source>
</evidence>
<evidence type="ECO:0000256" key="4">
    <source>
        <dbReference type="ARBA" id="ARBA00023163"/>
    </source>
</evidence>
<dbReference type="GO" id="GO:0005634">
    <property type="term" value="C:nucleus"/>
    <property type="evidence" value="ECO:0007669"/>
    <property type="project" value="TreeGrafter"/>
</dbReference>
<reference evidence="10" key="1">
    <citation type="submission" date="2021-05" db="EMBL/GenBank/DDBJ databases">
        <authorList>
            <person name="Alioto T."/>
            <person name="Alioto T."/>
            <person name="Gomez Garrido J."/>
        </authorList>
    </citation>
    <scope>NUCLEOTIDE SEQUENCE</scope>
</reference>
<feature type="compositionally biased region" description="Polar residues" evidence="7">
    <location>
        <begin position="1014"/>
        <end position="1032"/>
    </location>
</feature>
<organism evidence="10">
    <name type="scientific">Cacopsylla melanoneura</name>
    <dbReference type="NCBI Taxonomy" id="428564"/>
    <lineage>
        <taxon>Eukaryota</taxon>
        <taxon>Metazoa</taxon>
        <taxon>Ecdysozoa</taxon>
        <taxon>Arthropoda</taxon>
        <taxon>Hexapoda</taxon>
        <taxon>Insecta</taxon>
        <taxon>Pterygota</taxon>
        <taxon>Neoptera</taxon>
        <taxon>Paraneoptera</taxon>
        <taxon>Hemiptera</taxon>
        <taxon>Sternorrhyncha</taxon>
        <taxon>Psylloidea</taxon>
        <taxon>Psyllidae</taxon>
        <taxon>Psyllinae</taxon>
        <taxon>Cacopsylla</taxon>
    </lineage>
</organism>
<accession>A0A8D8PVV5</accession>
<feature type="region of interest" description="Disordered" evidence="7">
    <location>
        <begin position="1002"/>
        <end position="1052"/>
    </location>
</feature>
<keyword evidence="2" id="KW-0238">DNA-binding</keyword>
<feature type="domain" description="BZIP" evidence="9">
    <location>
        <begin position="907"/>
        <end position="970"/>
    </location>
</feature>
<feature type="coiled-coil region" evidence="6">
    <location>
        <begin position="932"/>
        <end position="959"/>
    </location>
</feature>
<dbReference type="EMBL" id="HBUF01034384">
    <property type="protein sequence ID" value="CAG6615927.1"/>
    <property type="molecule type" value="Transcribed_RNA"/>
</dbReference>
<evidence type="ECO:0000313" key="10">
    <source>
        <dbReference type="EMBL" id="CAG6615924.1"/>
    </source>
</evidence>
<evidence type="ECO:0000256" key="2">
    <source>
        <dbReference type="ARBA" id="ARBA00023125"/>
    </source>
</evidence>
<keyword evidence="4" id="KW-0804">Transcription</keyword>
<dbReference type="PROSITE" id="PS00036">
    <property type="entry name" value="BZIP_BASIC"/>
    <property type="match status" value="1"/>
</dbReference>
<keyword evidence="6" id="KW-0175">Coiled coil</keyword>
<feature type="compositionally biased region" description="Basic and acidic residues" evidence="7">
    <location>
        <begin position="1033"/>
        <end position="1052"/>
    </location>
</feature>
<evidence type="ECO:0000256" key="3">
    <source>
        <dbReference type="ARBA" id="ARBA00023159"/>
    </source>
</evidence>
<dbReference type="FunFam" id="1.10.880.10:FF:000004">
    <property type="entry name" value="Nuclear factor, erythroid 2"/>
    <property type="match status" value="1"/>
</dbReference>
<keyword evidence="1" id="KW-0805">Transcription regulation</keyword>
<feature type="compositionally biased region" description="Polar residues" evidence="7">
    <location>
        <begin position="825"/>
        <end position="835"/>
    </location>
</feature>
<dbReference type="PROSITE" id="PS50217">
    <property type="entry name" value="BZIP"/>
    <property type="match status" value="1"/>
</dbReference>
<evidence type="ECO:0000256" key="8">
    <source>
        <dbReference type="SAM" id="SignalP"/>
    </source>
</evidence>
<keyword evidence="5" id="KW-0539">Nucleus</keyword>
<protein>
    <submittedName>
        <fullName evidence="10">Segmentation protein cap'n'collar</fullName>
    </submittedName>
</protein>
<dbReference type="InterPro" id="IPR047167">
    <property type="entry name" value="NFE2-like"/>
</dbReference>
<dbReference type="PANTHER" id="PTHR24411:SF55">
    <property type="entry name" value="SEGMENTATION PROTEIN CAP'N'COLLAR"/>
    <property type="match status" value="1"/>
</dbReference>
<evidence type="ECO:0000259" key="9">
    <source>
        <dbReference type="PROSITE" id="PS50217"/>
    </source>
</evidence>
<feature type="compositionally biased region" description="Low complexity" evidence="7">
    <location>
        <begin position="799"/>
        <end position="808"/>
    </location>
</feature>
<evidence type="ECO:0000256" key="6">
    <source>
        <dbReference type="SAM" id="Coils"/>
    </source>
</evidence>
<dbReference type="InterPro" id="IPR004827">
    <property type="entry name" value="bZIP"/>
</dbReference>
<feature type="compositionally biased region" description="Low complexity" evidence="7">
    <location>
        <begin position="567"/>
        <end position="585"/>
    </location>
</feature>
<sequence length="1052" mass="115442">MIGLKKFVSNELLQIALLLSLLRARNDSFIAPNFECESPTVAGVGGREWNHTSERTFVHNPVAAIHPKSIVNYQEDLIAELNALGRYNRIDFASPDVTAYLLNVNESTASLPLPSLGEELSVQQEAAQPAQSSRTGEGQDGDDKPELSKEDLAIIETLWKEDVARSERSAAPAGGAAGTVPFSLVGATGSNDTDPDPSSSMTVEVFETGSGAINGAWPGGASLIGEAALGYNSDRLVPSSSSKSLNADGLEAFDFCSAFDSDSFLAPDTLNPDRAGDIDLANGFKVECKSEQDSLDPDPYFLLVGDDEPLDLFAYPKDEYLIDNALQLCELNECATAEAEAALSIKEEKEESKEELAELDLLFEMMQTVPHQYHHANARPYHQSRVPYVRSALGIPPPGGEPPHHPHQRWQDFMSDQHHQNGSYPYHPQYGPSINPHWHHHHHHDTSGAILHNATLPPPMGDLNNTSPYHIGASPNLGGAVTSSINLTTPCDSSDLSAMHNASAAAAAGYKMDNESVQFYHGNVSNQSLTNQTEALFPSILNDEDLQLMDMAMNESMYGNMLENVTSQGSPSSGPGASGHLHGGPTTLGVTHDRCDSDSAVSSMGSERVPSLSSDNEWMETNSDSGHTPGDHYSAEYSKYRWYDNYMYLRSHSMGGGGVSGGESPASSGSHPHRGGPPPGVAQKKYQLYGRRLFHDHNSTAASTSSELSVDSAIKFELNDTSTDSSRLPHSHSLLDEASSSKYNSSDEVKYSSCIPEYSRTTHRPSLSELVSHNHSYSAHQNAAAAASLSLPLHSSSMESRLHSSSMEGRLHHSSSMDSRLGMDSSMSGATSRHNNYVKDKTAKYIQKLKMVDFAARKSEEEQMTRDEKKARSLNIPIPVSDIINLPMDEFNERLSKYDLSETQLSLIRDIRRRGKNKVAAQNCRKRKLDQILSLADEVKQMKDKKRHLLQEHEYLSQETGRVKQQFSQLYKHVFSALRDSDGNPYSPFEFSLEQTNDGNVELVRRHPAGVGQQLPSTSAGTSNGNKEPNSTMEHHQYRSKQHKDYHDHRKE</sequence>
<keyword evidence="3" id="KW-0010">Activator</keyword>
<dbReference type="InterPro" id="IPR046347">
    <property type="entry name" value="bZIP_sf"/>
</dbReference>
<dbReference type="InterPro" id="IPR004826">
    <property type="entry name" value="bZIP_Maf"/>
</dbReference>
<evidence type="ECO:0000256" key="5">
    <source>
        <dbReference type="ARBA" id="ARBA00023242"/>
    </source>
</evidence>
<dbReference type="SUPFAM" id="SSF57959">
    <property type="entry name" value="Leucine zipper domain"/>
    <property type="match status" value="1"/>
</dbReference>
<feature type="region of interest" description="Disordered" evidence="7">
    <location>
        <begin position="433"/>
        <end position="468"/>
    </location>
</feature>
<dbReference type="GO" id="GO:0000978">
    <property type="term" value="F:RNA polymerase II cis-regulatory region sequence-specific DNA binding"/>
    <property type="evidence" value="ECO:0007669"/>
    <property type="project" value="InterPro"/>
</dbReference>
<dbReference type="Pfam" id="PF03131">
    <property type="entry name" value="bZIP_Maf"/>
    <property type="match status" value="1"/>
</dbReference>
<feature type="chain" id="PRO_5033670733" evidence="8">
    <location>
        <begin position="25"/>
        <end position="1052"/>
    </location>
</feature>
<feature type="signal peptide" evidence="8">
    <location>
        <begin position="1"/>
        <end position="24"/>
    </location>
</feature>
<feature type="region of interest" description="Disordered" evidence="7">
    <location>
        <begin position="799"/>
        <end position="835"/>
    </location>
</feature>
<name>A0A8D8PVV5_9HEMI</name>
<feature type="region of interest" description="Disordered" evidence="7">
    <location>
        <begin position="563"/>
        <end position="631"/>
    </location>
</feature>
<feature type="compositionally biased region" description="Polar residues" evidence="7">
    <location>
        <begin position="122"/>
        <end position="136"/>
    </location>
</feature>
<dbReference type="CDD" id="cd14698">
    <property type="entry name" value="bZIP_CNC"/>
    <property type="match status" value="1"/>
</dbReference>
<dbReference type="AlphaFoldDB" id="A0A8D8PVV5"/>
<feature type="compositionally biased region" description="Polar residues" evidence="7">
    <location>
        <begin position="599"/>
        <end position="626"/>
    </location>
</feature>